<proteinExistence type="predicted"/>
<evidence type="ECO:0000313" key="2">
    <source>
        <dbReference type="EMBL" id="AWR94347.1"/>
    </source>
</evidence>
<dbReference type="RefSeq" id="WP_110270228.1">
    <property type="nucleotide sequence ID" value="NZ_CP029289.2"/>
</dbReference>
<dbReference type="AlphaFoldDB" id="A0A2U9IE73"/>
<feature type="transmembrane region" description="Helical" evidence="1">
    <location>
        <begin position="7"/>
        <end position="24"/>
    </location>
</feature>
<sequence>MDQEDKILLMRGIIGLIIGSFSPFLGSFFISGIAILIGYIISVALIIVLFKPSKKWLIFGKGTLTLFVAWFLILVTVYNILV</sequence>
<accession>A0A2U9IE73</accession>
<dbReference type="OrthoDB" id="34615at2157"/>
<dbReference type="GeneID" id="36831848"/>
<gene>
    <name evidence="2" type="ORF">DFR85_06790</name>
</gene>
<dbReference type="EMBL" id="CP029289">
    <property type="protein sequence ID" value="AWR94347.1"/>
    <property type="molecule type" value="Genomic_DNA"/>
</dbReference>
<evidence type="ECO:0000256" key="1">
    <source>
        <dbReference type="SAM" id="Phobius"/>
    </source>
</evidence>
<organism evidence="2 3">
    <name type="scientific">Acidianus brierleyi</name>
    <dbReference type="NCBI Taxonomy" id="41673"/>
    <lineage>
        <taxon>Archaea</taxon>
        <taxon>Thermoproteota</taxon>
        <taxon>Thermoprotei</taxon>
        <taxon>Sulfolobales</taxon>
        <taxon>Sulfolobaceae</taxon>
        <taxon>Acidianus</taxon>
    </lineage>
</organism>
<evidence type="ECO:0000313" key="3">
    <source>
        <dbReference type="Proteomes" id="UP000248044"/>
    </source>
</evidence>
<protein>
    <submittedName>
        <fullName evidence="2">Uncharacterized protein</fullName>
    </submittedName>
</protein>
<dbReference type="Proteomes" id="UP000248044">
    <property type="component" value="Chromosome"/>
</dbReference>
<keyword evidence="1" id="KW-0472">Membrane</keyword>
<reference evidence="2 3" key="1">
    <citation type="submission" date="2018-05" db="EMBL/GenBank/DDBJ databases">
        <title>Complete Genome Sequences of Extremely Thermoacidophilic, Metal-Mobilizing Type-Strain Members of the Archaeal Family Sulfolobaceae: Acidianus brierleyi DSM-1651T, Acidianus sulfidivorans DSM-18786T, Metallosphaera hakonensis DSM-7519T, and Metallosphaera prunae DSM-10039T.</title>
        <authorList>
            <person name="Counts J.A."/>
            <person name="Kelly R.M."/>
        </authorList>
    </citation>
    <scope>NUCLEOTIDE SEQUENCE [LARGE SCALE GENOMIC DNA]</scope>
    <source>
        <strain evidence="2 3">DSM 1651</strain>
    </source>
</reference>
<name>A0A2U9IE73_9CREN</name>
<feature type="transmembrane region" description="Helical" evidence="1">
    <location>
        <begin position="30"/>
        <end position="50"/>
    </location>
</feature>
<keyword evidence="1" id="KW-0812">Transmembrane</keyword>
<dbReference type="KEGG" id="abri:DFR85_06790"/>
<keyword evidence="1" id="KW-1133">Transmembrane helix</keyword>
<keyword evidence="3" id="KW-1185">Reference proteome</keyword>
<feature type="transmembrane region" description="Helical" evidence="1">
    <location>
        <begin position="62"/>
        <end position="81"/>
    </location>
</feature>